<dbReference type="EMBL" id="BOVJ01000010">
    <property type="protein sequence ID" value="GIQ61814.1"/>
    <property type="molecule type" value="Genomic_DNA"/>
</dbReference>
<organism evidence="1 2">
    <name type="scientific">Paenibacillus cisolokensis</name>
    <dbReference type="NCBI Taxonomy" id="1658519"/>
    <lineage>
        <taxon>Bacteria</taxon>
        <taxon>Bacillati</taxon>
        <taxon>Bacillota</taxon>
        <taxon>Bacilli</taxon>
        <taxon>Bacillales</taxon>
        <taxon>Paenibacillaceae</taxon>
        <taxon>Paenibacillus</taxon>
    </lineage>
</organism>
<proteinExistence type="predicted"/>
<comment type="caution">
    <text evidence="1">The sequence shown here is derived from an EMBL/GenBank/DDBJ whole genome shotgun (WGS) entry which is preliminary data.</text>
</comment>
<evidence type="ECO:0000313" key="2">
    <source>
        <dbReference type="Proteomes" id="UP000680304"/>
    </source>
</evidence>
<keyword evidence="2" id="KW-1185">Reference proteome</keyword>
<protein>
    <submittedName>
        <fullName evidence="1">Uncharacterized protein</fullName>
    </submittedName>
</protein>
<gene>
    <name evidence="1" type="ORF">PACILC2_03820</name>
</gene>
<name>A0ABQ4N0X8_9BACL</name>
<evidence type="ECO:0000313" key="1">
    <source>
        <dbReference type="EMBL" id="GIQ61814.1"/>
    </source>
</evidence>
<reference evidence="1 2" key="1">
    <citation type="submission" date="2021-04" db="EMBL/GenBank/DDBJ databases">
        <title>Draft genome sequence of Paenibacillus cisolokensis, LC2-13A.</title>
        <authorList>
            <person name="Uke A."/>
            <person name="Chhe C."/>
            <person name="Baramee S."/>
            <person name="Kosugi A."/>
        </authorList>
    </citation>
    <scope>NUCLEOTIDE SEQUENCE [LARGE SCALE GENOMIC DNA]</scope>
    <source>
        <strain evidence="1 2">LC2-13A</strain>
    </source>
</reference>
<dbReference type="Proteomes" id="UP000680304">
    <property type="component" value="Unassembled WGS sequence"/>
</dbReference>
<sequence>MQLFDKGWDVLDDYAELDVFCANKLAAIGSSVGSSVERNTGLGTASRTGEA</sequence>
<accession>A0ABQ4N0X8</accession>